<evidence type="ECO:0000256" key="1">
    <source>
        <dbReference type="ARBA" id="ARBA00023015"/>
    </source>
</evidence>
<dbReference type="PROSITE" id="PS51078">
    <property type="entry name" value="ICLR_ED"/>
    <property type="match status" value="1"/>
</dbReference>
<dbReference type="InterPro" id="IPR005471">
    <property type="entry name" value="Tscrpt_reg_IclR_N"/>
</dbReference>
<sequence>MTVSNRSLSRGLAIVRVFNEIPSPSLTEIATRVNLTKATCLRFLRTLQDEGYVGHDEESKRYQLRPLVLELGYAALSSLSLPLMAESEMEVLADAVGGSVHLGLLDGDEVVVVARSIASLETRKLVTMNIHVGSRLPAHCTAMGRMLIAQSEDIDAHVAAMDITQMTPKTLVHRGKLTKEIKESRKRGWSLVEEDLGMGYSAIGTLVQAGAQRYGLAVSVNTKDYTRDRLVAEVLPLLEAAANRLQRAFRHGKS</sequence>
<evidence type="ECO:0000256" key="3">
    <source>
        <dbReference type="ARBA" id="ARBA00023163"/>
    </source>
</evidence>
<dbReference type="SUPFAM" id="SSF46785">
    <property type="entry name" value="Winged helix' DNA-binding domain"/>
    <property type="match status" value="1"/>
</dbReference>
<dbReference type="InterPro" id="IPR029016">
    <property type="entry name" value="GAF-like_dom_sf"/>
</dbReference>
<dbReference type="Pfam" id="PF01614">
    <property type="entry name" value="IclR_C"/>
    <property type="match status" value="1"/>
</dbReference>
<dbReference type="AlphaFoldDB" id="A0A7D4HUM0"/>
<dbReference type="PANTHER" id="PTHR30136:SF34">
    <property type="entry name" value="TRANSCRIPTIONAL REGULATOR"/>
    <property type="match status" value="1"/>
</dbReference>
<dbReference type="InterPro" id="IPR036388">
    <property type="entry name" value="WH-like_DNA-bd_sf"/>
</dbReference>
<proteinExistence type="predicted"/>
<dbReference type="Pfam" id="PF09339">
    <property type="entry name" value="HTH_IclR"/>
    <property type="match status" value="1"/>
</dbReference>
<dbReference type="KEGG" id="apes:FOC84_29770"/>
<evidence type="ECO:0000259" key="5">
    <source>
        <dbReference type="PROSITE" id="PS51078"/>
    </source>
</evidence>
<dbReference type="GO" id="GO:0003677">
    <property type="term" value="F:DNA binding"/>
    <property type="evidence" value="ECO:0007669"/>
    <property type="project" value="UniProtKB-KW"/>
</dbReference>
<keyword evidence="3" id="KW-0804">Transcription</keyword>
<accession>A0A7D4HUM0</accession>
<dbReference type="Proteomes" id="UP000500970">
    <property type="component" value="Chromosome"/>
</dbReference>
<keyword evidence="2" id="KW-0238">DNA-binding</keyword>
<name>A0A7D4HUM0_9BURK</name>
<dbReference type="EMBL" id="CP053985">
    <property type="protein sequence ID" value="QKH38897.1"/>
    <property type="molecule type" value="Genomic_DNA"/>
</dbReference>
<dbReference type="RefSeq" id="WP_173148653.1">
    <property type="nucleotide sequence ID" value="NZ_CP053985.1"/>
</dbReference>
<dbReference type="Gene3D" id="1.10.10.10">
    <property type="entry name" value="Winged helix-like DNA-binding domain superfamily/Winged helix DNA-binding domain"/>
    <property type="match status" value="1"/>
</dbReference>
<protein>
    <submittedName>
        <fullName evidence="6">Helix-turn-helix domain-containing protein</fullName>
    </submittedName>
</protein>
<dbReference type="InterPro" id="IPR050707">
    <property type="entry name" value="HTH_MetabolicPath_Reg"/>
</dbReference>
<dbReference type="GO" id="GO:0045892">
    <property type="term" value="P:negative regulation of DNA-templated transcription"/>
    <property type="evidence" value="ECO:0007669"/>
    <property type="project" value="TreeGrafter"/>
</dbReference>
<dbReference type="Gene3D" id="3.30.450.40">
    <property type="match status" value="1"/>
</dbReference>
<evidence type="ECO:0000313" key="7">
    <source>
        <dbReference type="Proteomes" id="UP000500970"/>
    </source>
</evidence>
<organism evidence="6 7">
    <name type="scientific">Achromobacter pestifer</name>
    <dbReference type="NCBI Taxonomy" id="1353889"/>
    <lineage>
        <taxon>Bacteria</taxon>
        <taxon>Pseudomonadati</taxon>
        <taxon>Pseudomonadota</taxon>
        <taxon>Betaproteobacteria</taxon>
        <taxon>Burkholderiales</taxon>
        <taxon>Alcaligenaceae</taxon>
        <taxon>Achromobacter</taxon>
    </lineage>
</organism>
<evidence type="ECO:0000256" key="2">
    <source>
        <dbReference type="ARBA" id="ARBA00023125"/>
    </source>
</evidence>
<dbReference type="InterPro" id="IPR036390">
    <property type="entry name" value="WH_DNA-bd_sf"/>
</dbReference>
<evidence type="ECO:0000313" key="6">
    <source>
        <dbReference type="EMBL" id="QKH38897.1"/>
    </source>
</evidence>
<dbReference type="PROSITE" id="PS51077">
    <property type="entry name" value="HTH_ICLR"/>
    <property type="match status" value="1"/>
</dbReference>
<dbReference type="InterPro" id="IPR014757">
    <property type="entry name" value="Tscrpt_reg_IclR_C"/>
</dbReference>
<dbReference type="PANTHER" id="PTHR30136">
    <property type="entry name" value="HELIX-TURN-HELIX TRANSCRIPTIONAL REGULATOR, ICLR FAMILY"/>
    <property type="match status" value="1"/>
</dbReference>
<keyword evidence="1" id="KW-0805">Transcription regulation</keyword>
<dbReference type="GO" id="GO:0003700">
    <property type="term" value="F:DNA-binding transcription factor activity"/>
    <property type="evidence" value="ECO:0007669"/>
    <property type="project" value="TreeGrafter"/>
</dbReference>
<evidence type="ECO:0000259" key="4">
    <source>
        <dbReference type="PROSITE" id="PS51077"/>
    </source>
</evidence>
<dbReference type="SUPFAM" id="SSF55781">
    <property type="entry name" value="GAF domain-like"/>
    <property type="match status" value="1"/>
</dbReference>
<feature type="domain" description="IclR-ED" evidence="5">
    <location>
        <begin position="67"/>
        <end position="251"/>
    </location>
</feature>
<dbReference type="SMART" id="SM00346">
    <property type="entry name" value="HTH_ICLR"/>
    <property type="match status" value="1"/>
</dbReference>
<keyword evidence="7" id="KW-1185">Reference proteome</keyword>
<gene>
    <name evidence="6" type="ORF">FOC84_29770</name>
</gene>
<feature type="domain" description="HTH iclR-type" evidence="4">
    <location>
        <begin position="5"/>
        <end position="66"/>
    </location>
</feature>
<reference evidence="6 7" key="1">
    <citation type="submission" date="2020-05" db="EMBL/GenBank/DDBJ databases">
        <title>FDA dAtabase for Regulatory Grade micrObial Sequences (FDA-ARGOS): Supporting development and validation of Infectious Disease Dx tests.</title>
        <authorList>
            <person name="Sproer C."/>
            <person name="Gronow S."/>
            <person name="Severitt S."/>
            <person name="Schroder I."/>
            <person name="Tallon L."/>
            <person name="Sadzewicz L."/>
            <person name="Zhao X."/>
            <person name="Vavikolanu K."/>
            <person name="Mehta A."/>
            <person name="Aluvathingal J."/>
            <person name="Nadendla S."/>
            <person name="Myers T."/>
            <person name="Yan Y."/>
            <person name="Sichtig H."/>
        </authorList>
    </citation>
    <scope>NUCLEOTIDE SEQUENCE [LARGE SCALE GENOMIC DNA]</scope>
    <source>
        <strain evidence="6 7">FDAARGOS_790</strain>
    </source>
</reference>